<organism evidence="1 2">
    <name type="scientific">Diplocarpon coronariae</name>
    <dbReference type="NCBI Taxonomy" id="2795749"/>
    <lineage>
        <taxon>Eukaryota</taxon>
        <taxon>Fungi</taxon>
        <taxon>Dikarya</taxon>
        <taxon>Ascomycota</taxon>
        <taxon>Pezizomycotina</taxon>
        <taxon>Leotiomycetes</taxon>
        <taxon>Helotiales</taxon>
        <taxon>Drepanopezizaceae</taxon>
        <taxon>Diplocarpon</taxon>
    </lineage>
</organism>
<evidence type="ECO:0008006" key="3">
    <source>
        <dbReference type="Google" id="ProtNLM"/>
    </source>
</evidence>
<evidence type="ECO:0000313" key="2">
    <source>
        <dbReference type="Proteomes" id="UP000242519"/>
    </source>
</evidence>
<dbReference type="SUPFAM" id="SSF54695">
    <property type="entry name" value="POZ domain"/>
    <property type="match status" value="1"/>
</dbReference>
<dbReference type="Gene3D" id="3.30.710.10">
    <property type="entry name" value="Potassium Channel Kv1.1, Chain A"/>
    <property type="match status" value="1"/>
</dbReference>
<dbReference type="STRING" id="503106.A0A218YZZ1"/>
<dbReference type="InParanoid" id="A0A218YZZ1"/>
<protein>
    <recommendedName>
        <fullName evidence="3">BTB domain-containing protein</fullName>
    </recommendedName>
</protein>
<dbReference type="EMBL" id="MZNU01000297">
    <property type="protein sequence ID" value="OWP01052.1"/>
    <property type="molecule type" value="Genomic_DNA"/>
</dbReference>
<sequence>MAVSPRRRDIVMTATTPKKSPTKPPIRPAPALKTVGQLIRSKGEMVKVYVGASRTCWDLHENVICGKSEFFEKGFRGGFAEGFSKTMHLEEDDPAVFELFVDWLYGPPPSFCTKAHDKKESWRHLLRWYGLEVFADKIGVEGLAGWGRSEYEECVSLITHYRPQAEEVVFVYEMCPETSMFRNHLVEKAMNAYLGWGFEDFEYWGEMMACNASFAEDVGRKLKRHMELKDGECFKPQCSAHKDKPEQKKFGLISGR</sequence>
<dbReference type="CDD" id="cd18186">
    <property type="entry name" value="BTB_POZ_ZBTB_KLHL-like"/>
    <property type="match status" value="1"/>
</dbReference>
<proteinExistence type="predicted"/>
<dbReference type="PANTHER" id="PTHR47843">
    <property type="entry name" value="BTB DOMAIN-CONTAINING PROTEIN-RELATED"/>
    <property type="match status" value="1"/>
</dbReference>
<accession>A0A218YZZ1</accession>
<comment type="caution">
    <text evidence="1">The sequence shown here is derived from an EMBL/GenBank/DDBJ whole genome shotgun (WGS) entry which is preliminary data.</text>
</comment>
<evidence type="ECO:0000313" key="1">
    <source>
        <dbReference type="EMBL" id="OWP01052.1"/>
    </source>
</evidence>
<dbReference type="Proteomes" id="UP000242519">
    <property type="component" value="Unassembled WGS sequence"/>
</dbReference>
<dbReference type="OrthoDB" id="194443at2759"/>
<dbReference type="AlphaFoldDB" id="A0A218YZZ1"/>
<gene>
    <name evidence="1" type="ORF">B2J93_6526</name>
</gene>
<reference evidence="1 2" key="1">
    <citation type="submission" date="2017-04" db="EMBL/GenBank/DDBJ databases">
        <title>Draft genome sequence of Marssonina coronaria NL1: causal agent of apple blotch.</title>
        <authorList>
            <person name="Cheng Q."/>
        </authorList>
    </citation>
    <scope>NUCLEOTIDE SEQUENCE [LARGE SCALE GENOMIC DNA]</scope>
    <source>
        <strain evidence="1 2">NL1</strain>
    </source>
</reference>
<name>A0A218YZZ1_9HELO</name>
<keyword evidence="2" id="KW-1185">Reference proteome</keyword>
<dbReference type="InterPro" id="IPR011333">
    <property type="entry name" value="SKP1/BTB/POZ_sf"/>
</dbReference>